<dbReference type="SUPFAM" id="SSF47336">
    <property type="entry name" value="ACP-like"/>
    <property type="match status" value="1"/>
</dbReference>
<dbReference type="GO" id="GO:0004043">
    <property type="term" value="F:L-aminoadipate-semialdehyde dehydrogenase [NAD(P)+] activity"/>
    <property type="evidence" value="ECO:0007669"/>
    <property type="project" value="UniProtKB-EC"/>
</dbReference>
<comment type="catalytic activity">
    <reaction evidence="18">
        <text>(S)-2-amino-6-oxohexanoate + NADP(+) + H2O = L-2-aminoadipate + NADPH + 2 H(+)</text>
        <dbReference type="Rhea" id="RHEA:12304"/>
        <dbReference type="ChEBI" id="CHEBI:15377"/>
        <dbReference type="ChEBI" id="CHEBI:15378"/>
        <dbReference type="ChEBI" id="CHEBI:57783"/>
        <dbReference type="ChEBI" id="CHEBI:58321"/>
        <dbReference type="ChEBI" id="CHEBI:58349"/>
        <dbReference type="ChEBI" id="CHEBI:58672"/>
        <dbReference type="EC" id="1.2.1.31"/>
    </reaction>
</comment>
<comment type="cofactor">
    <cofactor evidence="1">
        <name>pantetheine 4'-phosphate</name>
        <dbReference type="ChEBI" id="CHEBI:47942"/>
    </cofactor>
</comment>
<dbReference type="GO" id="GO:0031177">
    <property type="term" value="F:phosphopantetheine binding"/>
    <property type="evidence" value="ECO:0007669"/>
    <property type="project" value="InterPro"/>
</dbReference>
<dbReference type="Gene3D" id="3.40.50.12780">
    <property type="entry name" value="N-terminal domain of ligase-like"/>
    <property type="match status" value="1"/>
</dbReference>
<accession>A0A9P4RBF1</accession>
<dbReference type="InterPro" id="IPR045851">
    <property type="entry name" value="AMP-bd_C_sf"/>
</dbReference>
<evidence type="ECO:0000256" key="2">
    <source>
        <dbReference type="ARBA" id="ARBA00003499"/>
    </source>
</evidence>
<evidence type="ECO:0000256" key="14">
    <source>
        <dbReference type="ARBA" id="ARBA00031335"/>
    </source>
</evidence>
<dbReference type="PROSITE" id="PS00455">
    <property type="entry name" value="AMP_BINDING"/>
    <property type="match status" value="1"/>
</dbReference>
<dbReference type="PANTHER" id="PTHR44845:SF1">
    <property type="entry name" value="L-2-AMINOADIPATE REDUCTASE"/>
    <property type="match status" value="1"/>
</dbReference>
<dbReference type="Gene3D" id="3.30.300.30">
    <property type="match status" value="1"/>
</dbReference>
<dbReference type="InterPro" id="IPR020845">
    <property type="entry name" value="AMP-binding_CS"/>
</dbReference>
<comment type="catalytic activity">
    <reaction evidence="16">
        <text>(S)-2-amino-6-oxohexanoate + AMP + diphosphate + NADP(+) = L-2-aminoadipate + ATP + NADPH + H(+)</text>
        <dbReference type="Rhea" id="RHEA:46936"/>
        <dbReference type="ChEBI" id="CHEBI:15378"/>
        <dbReference type="ChEBI" id="CHEBI:30616"/>
        <dbReference type="ChEBI" id="CHEBI:33019"/>
        <dbReference type="ChEBI" id="CHEBI:57783"/>
        <dbReference type="ChEBI" id="CHEBI:58321"/>
        <dbReference type="ChEBI" id="CHEBI:58349"/>
        <dbReference type="ChEBI" id="CHEBI:58672"/>
        <dbReference type="ChEBI" id="CHEBI:456215"/>
        <dbReference type="EC" id="1.2.1.95"/>
    </reaction>
</comment>
<evidence type="ECO:0000256" key="18">
    <source>
        <dbReference type="ARBA" id="ARBA00049537"/>
    </source>
</evidence>
<dbReference type="Pfam" id="PF00501">
    <property type="entry name" value="AMP-binding"/>
    <property type="match status" value="1"/>
</dbReference>
<dbReference type="SUPFAM" id="SSF51735">
    <property type="entry name" value="NAD(P)-binding Rossmann-fold domains"/>
    <property type="match status" value="1"/>
</dbReference>
<evidence type="ECO:0000256" key="1">
    <source>
        <dbReference type="ARBA" id="ARBA00001957"/>
    </source>
</evidence>
<comment type="pathway">
    <text evidence="3">Amino-acid biosynthesis; L-lysine biosynthesis via AAA pathway; L-lysine from L-alpha-aminoadipate (fungal route): step 1/3.</text>
</comment>
<comment type="similarity">
    <text evidence="4">Belongs to the ATP-dependent AMP-binding enzyme family.</text>
</comment>
<evidence type="ECO:0000256" key="10">
    <source>
        <dbReference type="ARBA" id="ARBA00022857"/>
    </source>
</evidence>
<feature type="region of interest" description="Disordered" evidence="19">
    <location>
        <begin position="191"/>
        <end position="215"/>
    </location>
</feature>
<dbReference type="SMART" id="SM00823">
    <property type="entry name" value="PKS_PP"/>
    <property type="match status" value="1"/>
</dbReference>
<dbReference type="InterPro" id="IPR036291">
    <property type="entry name" value="NAD(P)-bd_dom_sf"/>
</dbReference>
<dbReference type="FunFam" id="3.40.50.720:FF:000787">
    <property type="entry name" value="L-2-aminoadipate reductase"/>
    <property type="match status" value="1"/>
</dbReference>
<dbReference type="Pfam" id="PF07993">
    <property type="entry name" value="NAD_binding_4"/>
    <property type="match status" value="1"/>
</dbReference>
<evidence type="ECO:0000256" key="3">
    <source>
        <dbReference type="ARBA" id="ARBA00004827"/>
    </source>
</evidence>
<evidence type="ECO:0000256" key="13">
    <source>
        <dbReference type="ARBA" id="ARBA00029454"/>
    </source>
</evidence>
<dbReference type="EC" id="1.2.1.95" evidence="5"/>
<reference evidence="21" key="1">
    <citation type="journal article" date="2020" name="Stud. Mycol.">
        <title>101 Dothideomycetes genomes: a test case for predicting lifestyles and emergence of pathogens.</title>
        <authorList>
            <person name="Haridas S."/>
            <person name="Albert R."/>
            <person name="Binder M."/>
            <person name="Bloem J."/>
            <person name="Labutti K."/>
            <person name="Salamov A."/>
            <person name="Andreopoulos B."/>
            <person name="Baker S."/>
            <person name="Barry K."/>
            <person name="Bills G."/>
            <person name="Bluhm B."/>
            <person name="Cannon C."/>
            <person name="Castanera R."/>
            <person name="Culley D."/>
            <person name="Daum C."/>
            <person name="Ezra D."/>
            <person name="Gonzalez J."/>
            <person name="Henrissat B."/>
            <person name="Kuo A."/>
            <person name="Liang C."/>
            <person name="Lipzen A."/>
            <person name="Lutzoni F."/>
            <person name="Magnuson J."/>
            <person name="Mondo S."/>
            <person name="Nolan M."/>
            <person name="Ohm R."/>
            <person name="Pangilinan J."/>
            <person name="Park H.-J."/>
            <person name="Ramirez L."/>
            <person name="Alfaro M."/>
            <person name="Sun H."/>
            <person name="Tritt A."/>
            <person name="Yoshinaga Y."/>
            <person name="Zwiers L.-H."/>
            <person name="Turgeon B."/>
            <person name="Goodwin S."/>
            <person name="Spatafora J."/>
            <person name="Crous P."/>
            <person name="Grigoriev I."/>
        </authorList>
    </citation>
    <scope>NUCLEOTIDE SEQUENCE</scope>
    <source>
        <strain evidence="21">CBS 125425</strain>
    </source>
</reference>
<dbReference type="EMBL" id="ML996098">
    <property type="protein sequence ID" value="KAF2740935.1"/>
    <property type="molecule type" value="Genomic_DNA"/>
</dbReference>
<comment type="caution">
    <text evidence="21">The sequence shown here is derived from an EMBL/GenBank/DDBJ whole genome shotgun (WGS) entry which is preliminary data.</text>
</comment>
<proteinExistence type="inferred from homology"/>
<keyword evidence="22" id="KW-1185">Reference proteome</keyword>
<dbReference type="EC" id="1.2.1.31" evidence="6"/>
<dbReference type="InterPro" id="IPR042099">
    <property type="entry name" value="ANL_N_sf"/>
</dbReference>
<dbReference type="InterPro" id="IPR010071">
    <property type="entry name" value="AA_adenyl_dom"/>
</dbReference>
<evidence type="ECO:0000256" key="7">
    <source>
        <dbReference type="ARBA" id="ARBA00022450"/>
    </source>
</evidence>
<evidence type="ECO:0000313" key="21">
    <source>
        <dbReference type="EMBL" id="KAF2740935.1"/>
    </source>
</evidence>
<dbReference type="Gene3D" id="1.10.1200.10">
    <property type="entry name" value="ACP-like"/>
    <property type="match status" value="1"/>
</dbReference>
<dbReference type="Proteomes" id="UP000799444">
    <property type="component" value="Unassembled WGS sequence"/>
</dbReference>
<feature type="compositionally biased region" description="Polar residues" evidence="19">
    <location>
        <begin position="198"/>
        <end position="208"/>
    </location>
</feature>
<dbReference type="InterPro" id="IPR020806">
    <property type="entry name" value="PKS_PP-bd"/>
</dbReference>
<sequence>MSTPDIPDPTADLHWSDFQGPIHDIFAENAQRHPDRPCVIETATSKTSERRFTYQQIFEATSVLAHHLVNNGVQRSEVVMIFAHRGVDLVVAIMAVLAAGATFSVLDPLYPPDRQCIYLEVSKPRALVVIDKATQEAGPLSSQVQTYISNNLDLRTTVPALRLDDSGTLAGGQMNGKDVLDDQQQVKDLPGVLVGPDSTPTLSFTSGSEGKPKGVKGRHFSLTHYTPWMAQRFGLSDQDKFTMLSGIAHDPIQRDIFTPLFLGAQLLVPSKEDIQYQKLAEWMLRYGPTVTHLTPAMGQILAGGASVEVPSLRRSFFVGDRLTKKECGRLQAFAPNVRIVNMYGTTETQRAVSYYELPSRSEDPAFLETADEVIPVGRGMNNVQVLVVDREDPTRMCELGQTGEIYVRAAGLAEGYLGLPNETATKFVLSPFSDAQKWVDEDKKQIEAQGGPEPWRQYWNGPRDRLYRTGDLGQYGRDGNVRCIGRVDNQVKIRGFRIDLGEIDTHLAAHPIVRENVTLLRRDANEEPFLVSYIIPEMKRWAEWLKERDIADDETDTSMVGMLKRFKPLRDDAREQLKKKLPAYGVPSVIVPLTQFPLNPNGKIDRPALPFPEPHQLAAAASQVGTVLGETEKAIAKIWTEVLSGVTAEMIGADDSFFDFGGNSIITQQLVFKVRRQWADIEISTTDIFDYPTLRAFSAAIDRALDPIDPESNTIKLNPEVKDDYSADARELAEQLPNFETKTALSAGQEIHTFLTGATGFLGAFILRDLLSRPGKVTVLVRASDAEAALARIQTTTKAYGLWDDSWTGRVEAVAGDLEKSNFGLSPETWSSLTESVDAVIHNGAVVHWLHSYSRLRAANVISTMTALSLCSHGKPKNFGLVSSTSVLDNDHYVGLSETSLLSNGTGVSESDDLFGSSKGLTTGYGQSKWAAEHLTRHAGTKGLAGCVIRPGYVTGDPVTGTTITDDFLMRYLKGCIQLSARPDMPNTINMVPVPHVARAVVASTLNPPVHPLGVAQITSHPRITFNDFAGALERYGYNVASTPYTAWRQKLEQYVGRTGEFAGVQEQHALLPLYNFVMQDLPRDTKAPELDDANTVRALREDAEWTGEDWSMGAGVTGETVGVYVAFLIEMGFMPRPEGRGSVGLPELRIGEEVREMMKRVGGRGGVGSSKG</sequence>
<keyword evidence="12" id="KW-0457">Lysine biosynthesis</keyword>
<evidence type="ECO:0000256" key="4">
    <source>
        <dbReference type="ARBA" id="ARBA00006432"/>
    </source>
</evidence>
<dbReference type="NCBIfam" id="TIGR03443">
    <property type="entry name" value="alpha_am_amid"/>
    <property type="match status" value="1"/>
</dbReference>
<comment type="function">
    <text evidence="2">Catalyzes the activation of alpha-aminoadipate by ATP-dependent adenylation and the reduction of activated alpha-aminoadipate by NADPH. The activated alpha-aminoadipate is bound to the phosphopantheinyl group of the enzyme itself before it is reduced to (S)-2-amino-6-oxohexanoate.</text>
</comment>
<evidence type="ECO:0000256" key="9">
    <source>
        <dbReference type="ARBA" id="ARBA00022605"/>
    </source>
</evidence>
<dbReference type="InterPro" id="IPR009081">
    <property type="entry name" value="PP-bd_ACP"/>
</dbReference>
<dbReference type="Gene3D" id="3.40.50.720">
    <property type="entry name" value="NAD(P)-binding Rossmann-like Domain"/>
    <property type="match status" value="1"/>
</dbReference>
<dbReference type="InterPro" id="IPR000873">
    <property type="entry name" value="AMP-dep_synth/lig_dom"/>
</dbReference>
<keyword evidence="9" id="KW-0028">Amino-acid biosynthesis</keyword>
<organism evidence="21 22">
    <name type="scientific">Polyplosphaeria fusca</name>
    <dbReference type="NCBI Taxonomy" id="682080"/>
    <lineage>
        <taxon>Eukaryota</taxon>
        <taxon>Fungi</taxon>
        <taxon>Dikarya</taxon>
        <taxon>Ascomycota</taxon>
        <taxon>Pezizomycotina</taxon>
        <taxon>Dothideomycetes</taxon>
        <taxon>Pleosporomycetidae</taxon>
        <taxon>Pleosporales</taxon>
        <taxon>Tetraplosphaeriaceae</taxon>
        <taxon>Polyplosphaeria</taxon>
    </lineage>
</organism>
<protein>
    <recommendedName>
        <fullName evidence="15">Alpha-aminoadipate reductase</fullName>
        <ecNumber evidence="6">1.2.1.31</ecNumber>
        <ecNumber evidence="5">1.2.1.95</ecNumber>
    </recommendedName>
    <alternativeName>
        <fullName evidence="14">L-aminoadipate-semialdehyde dehydrogenase</fullName>
    </alternativeName>
</protein>
<dbReference type="AlphaFoldDB" id="A0A9P4RBF1"/>
<evidence type="ECO:0000256" key="15">
    <source>
        <dbReference type="ARBA" id="ARBA00032195"/>
    </source>
</evidence>
<name>A0A9P4RBF1_9PLEO</name>
<comment type="similarity">
    <text evidence="13">Belongs to the NRP synthetase family.</text>
</comment>
<dbReference type="PROSITE" id="PS50075">
    <property type="entry name" value="CARRIER"/>
    <property type="match status" value="1"/>
</dbReference>
<dbReference type="PANTHER" id="PTHR44845">
    <property type="entry name" value="CARRIER DOMAIN-CONTAINING PROTEIN"/>
    <property type="match status" value="1"/>
</dbReference>
<keyword evidence="8" id="KW-0597">Phosphoprotein</keyword>
<evidence type="ECO:0000256" key="16">
    <source>
        <dbReference type="ARBA" id="ARBA00048260"/>
    </source>
</evidence>
<evidence type="ECO:0000256" key="19">
    <source>
        <dbReference type="SAM" id="MobiDB-lite"/>
    </source>
</evidence>
<keyword evidence="10" id="KW-0521">NADP</keyword>
<evidence type="ECO:0000256" key="17">
    <source>
        <dbReference type="ARBA" id="ARBA00048414"/>
    </source>
</evidence>
<evidence type="ECO:0000313" key="22">
    <source>
        <dbReference type="Proteomes" id="UP000799444"/>
    </source>
</evidence>
<evidence type="ECO:0000256" key="11">
    <source>
        <dbReference type="ARBA" id="ARBA00023002"/>
    </source>
</evidence>
<dbReference type="InterPro" id="IPR010080">
    <property type="entry name" value="Thioester_reductase-like_dom"/>
</dbReference>
<dbReference type="OrthoDB" id="329835at2759"/>
<dbReference type="NCBIfam" id="TIGR01746">
    <property type="entry name" value="Thioester-redct"/>
    <property type="match status" value="1"/>
</dbReference>
<evidence type="ECO:0000256" key="5">
    <source>
        <dbReference type="ARBA" id="ARBA00012913"/>
    </source>
</evidence>
<dbReference type="PIRSF" id="PIRSF001617">
    <property type="entry name" value="Alpha-AR"/>
    <property type="match status" value="1"/>
</dbReference>
<comment type="catalytic activity">
    <reaction evidence="17">
        <text>(S)-2-amino-6-oxohexanoate + NAD(+) + H2O = L-2-aminoadipate + NADH + 2 H(+)</text>
        <dbReference type="Rhea" id="RHEA:12308"/>
        <dbReference type="ChEBI" id="CHEBI:15377"/>
        <dbReference type="ChEBI" id="CHEBI:15378"/>
        <dbReference type="ChEBI" id="CHEBI:57540"/>
        <dbReference type="ChEBI" id="CHEBI:57945"/>
        <dbReference type="ChEBI" id="CHEBI:58321"/>
        <dbReference type="ChEBI" id="CHEBI:58672"/>
        <dbReference type="EC" id="1.2.1.31"/>
    </reaction>
</comment>
<dbReference type="Pfam" id="PF00550">
    <property type="entry name" value="PP-binding"/>
    <property type="match status" value="1"/>
</dbReference>
<dbReference type="NCBIfam" id="TIGR01733">
    <property type="entry name" value="AA-adenyl-dom"/>
    <property type="match status" value="1"/>
</dbReference>
<dbReference type="InterPro" id="IPR014397">
    <property type="entry name" value="Lys2"/>
</dbReference>
<evidence type="ECO:0000256" key="6">
    <source>
        <dbReference type="ARBA" id="ARBA00013073"/>
    </source>
</evidence>
<keyword evidence="11" id="KW-0560">Oxidoreductase</keyword>
<dbReference type="InterPro" id="IPR013120">
    <property type="entry name" value="FAR_NAD-bd"/>
</dbReference>
<dbReference type="InterPro" id="IPR036736">
    <property type="entry name" value="ACP-like_sf"/>
</dbReference>
<dbReference type="SUPFAM" id="SSF56801">
    <property type="entry name" value="Acetyl-CoA synthetase-like"/>
    <property type="match status" value="1"/>
</dbReference>
<evidence type="ECO:0000259" key="20">
    <source>
        <dbReference type="PROSITE" id="PS50075"/>
    </source>
</evidence>
<gene>
    <name evidence="21" type="ORF">EJ04DRAFT_539664</name>
</gene>
<keyword evidence="7" id="KW-0596">Phosphopantetheine</keyword>
<feature type="domain" description="Carrier" evidence="20">
    <location>
        <begin position="626"/>
        <end position="705"/>
    </location>
</feature>
<evidence type="ECO:0000256" key="12">
    <source>
        <dbReference type="ARBA" id="ARBA00023154"/>
    </source>
</evidence>
<evidence type="ECO:0000256" key="8">
    <source>
        <dbReference type="ARBA" id="ARBA00022553"/>
    </source>
</evidence>
<dbReference type="CDD" id="cd05235">
    <property type="entry name" value="SDR_e1"/>
    <property type="match status" value="1"/>
</dbReference>
<dbReference type="GO" id="GO:0019878">
    <property type="term" value="P:lysine biosynthetic process via aminoadipic acid"/>
    <property type="evidence" value="ECO:0007669"/>
    <property type="project" value="UniProtKB-ARBA"/>
</dbReference>